<dbReference type="SUPFAM" id="SSF48097">
    <property type="entry name" value="Regulator of G-protein signaling, RGS"/>
    <property type="match status" value="1"/>
</dbReference>
<keyword evidence="5" id="KW-1185">Reference proteome</keyword>
<feature type="region of interest" description="Disordered" evidence="3">
    <location>
        <begin position="477"/>
        <end position="506"/>
    </location>
</feature>
<evidence type="ECO:0000313" key="6">
    <source>
        <dbReference type="WBParaSite" id="TREG1_52850.1"/>
    </source>
</evidence>
<dbReference type="InterPro" id="IPR036305">
    <property type="entry name" value="RGS_sf"/>
</dbReference>
<evidence type="ECO:0000259" key="4">
    <source>
        <dbReference type="PROSITE" id="PS50081"/>
    </source>
</evidence>
<organism evidence="5 6">
    <name type="scientific">Trichobilharzia regenti</name>
    <name type="common">Nasal bird schistosome</name>
    <dbReference type="NCBI Taxonomy" id="157069"/>
    <lineage>
        <taxon>Eukaryota</taxon>
        <taxon>Metazoa</taxon>
        <taxon>Spiralia</taxon>
        <taxon>Lophotrochozoa</taxon>
        <taxon>Platyhelminthes</taxon>
        <taxon>Trematoda</taxon>
        <taxon>Digenea</taxon>
        <taxon>Strigeidida</taxon>
        <taxon>Schistosomatoidea</taxon>
        <taxon>Schistosomatidae</taxon>
        <taxon>Trichobilharzia</taxon>
    </lineage>
</organism>
<evidence type="ECO:0000313" key="5">
    <source>
        <dbReference type="Proteomes" id="UP000050795"/>
    </source>
</evidence>
<protein>
    <recommendedName>
        <fullName evidence="4">Phorbol-ester/DAG-type domain-containing protein</fullName>
    </recommendedName>
</protein>
<dbReference type="InterPro" id="IPR002219">
    <property type="entry name" value="PKC_DAG/PE"/>
</dbReference>
<dbReference type="Pfam" id="PF00130">
    <property type="entry name" value="C1_1"/>
    <property type="match status" value="1"/>
</dbReference>
<feature type="region of interest" description="Disordered" evidence="3">
    <location>
        <begin position="1411"/>
        <end position="1478"/>
    </location>
</feature>
<dbReference type="SMART" id="SM00109">
    <property type="entry name" value="C1"/>
    <property type="match status" value="1"/>
</dbReference>
<feature type="compositionally biased region" description="Low complexity" evidence="3">
    <location>
        <begin position="1551"/>
        <end position="1561"/>
    </location>
</feature>
<feature type="region of interest" description="Disordered" evidence="3">
    <location>
        <begin position="1009"/>
        <end position="1062"/>
    </location>
</feature>
<evidence type="ECO:0000256" key="1">
    <source>
        <dbReference type="ARBA" id="ARBA00022723"/>
    </source>
</evidence>
<feature type="compositionally biased region" description="Basic and acidic residues" evidence="3">
    <location>
        <begin position="1457"/>
        <end position="1468"/>
    </location>
</feature>
<feature type="compositionally biased region" description="Polar residues" evidence="3">
    <location>
        <begin position="1777"/>
        <end position="1797"/>
    </location>
</feature>
<dbReference type="SUPFAM" id="SSF57889">
    <property type="entry name" value="Cysteine-rich domain"/>
    <property type="match status" value="1"/>
</dbReference>
<dbReference type="CDD" id="cd20817">
    <property type="entry name" value="C1_Stac"/>
    <property type="match status" value="1"/>
</dbReference>
<feature type="compositionally biased region" description="Low complexity" evidence="3">
    <location>
        <begin position="606"/>
        <end position="626"/>
    </location>
</feature>
<dbReference type="Proteomes" id="UP000050795">
    <property type="component" value="Unassembled WGS sequence"/>
</dbReference>
<feature type="region of interest" description="Disordered" evidence="3">
    <location>
        <begin position="1765"/>
        <end position="1803"/>
    </location>
</feature>
<dbReference type="PROSITE" id="PS50081">
    <property type="entry name" value="ZF_DAG_PE_2"/>
    <property type="match status" value="1"/>
</dbReference>
<dbReference type="InterPro" id="IPR044926">
    <property type="entry name" value="RGS_subdomain_2"/>
</dbReference>
<evidence type="ECO:0000256" key="2">
    <source>
        <dbReference type="ARBA" id="ARBA00022833"/>
    </source>
</evidence>
<feature type="region of interest" description="Disordered" evidence="3">
    <location>
        <begin position="1547"/>
        <end position="1566"/>
    </location>
</feature>
<feature type="compositionally biased region" description="Acidic residues" evidence="3">
    <location>
        <begin position="1665"/>
        <end position="1680"/>
    </location>
</feature>
<dbReference type="WBParaSite" id="TREG1_52850.1">
    <property type="protein sequence ID" value="TREG1_52850.1"/>
    <property type="gene ID" value="TREG1_52850"/>
</dbReference>
<sequence length="1803" mass="198475">MGRNFDDEGDSDLSNANDLAHLSSEFDSATSVLASPAKCGMFIDYLFSHKRDPTWVLFYLVNQYFQRSMAASKELYKDEKRVCLEIFTTFLHEKSPLRLDIRTPISLKSFDFHECSKLFNTISQTCLNQIQTQVSKLAEAINLGMDTWCLSEPIDFLLFHNKEEEIACFESRLSGYLDSLYQLAIGNCTENSVAYSICRLPTTTSSSSSSLSVTSEQIAQAITSCLVTAHKYYSMPRLTSADYPETRDTGHSIRHSIFARSFENLTSSALGNAVGLGNVSGSIGTGLSSAGSNLWTKLTPYCAKAKQKSHSLLNRKTKWSHKGHSFYEYSYERIAECGVCGFLLWGLNLQGFNCNNCDLFVHLKCKNGIRDQCSREGRRTGGVSVNVLNGILGSIPNLTVDTNTSGNNMNQTNEAYNKLSLPIAHIGQNDVIYHSFTTHRRCGSDSRPKKKKANTMRDFNLLPSFLHRNYATSADHHPHEVMPATDDTANSSAHDSSNSGLMETSSVVTNNCCPGNASVGYLSPGLSQRDSFSSTLISSTSTSVGGNSAVQSPSESSGQTSGQFDKQRLSGEESGLSMNDPRHVKQMKSLYEGNDVVQETTPNPRSDSVASNAPSSSTLPLSSTLSFDRPFDMPPPPAVPPPLPPTSQPCTSSPISNVNETVRELVSTDWSDDPEMIASASFEAAVELRAQFPNFQMPSKGQKSEEYIRTLVLLEFHQKTQYMVRHLKQYEYLLLRRWPPEHTKVAKILCLDQIPILINLFRSLVTCIDQTKTDQGYCGMAEAVLAWLTDNSSANLKTWARHCQALSCSNMLDTVRHAVRDYVRRHPDIVPLLQTRHNKFVLIEGLKQMRILYFNLPLIANNIAKDLEKKTKMYKAEAKIWQQIQLKLASLPQTIDNVCMPLVKRINQGQLCTSLDKKDILSKPLPDLLLPFQHLLLNFPRVLFHHWVVAHAEVTVDKLTANRSNKVNHDYICERTDMLAILLHDALILLVKDSERYILRGFKAVREQGGCGGGGGSSSSSSNNNSNSSGAGVGSGAERASSFGSPSSLTEKDRMSLGNVSGHSSVSSTSSLSSAIPSAANVQSHTSLVSAAANAAVTSMTDRSSASGSSKLVPIFPLIDVFTSCGEKFGGDHLLNIVFMKQTVLIRLLFSKEDERQKWAAHIQENSVTTQSIDRQRVLKPTTPSASTQSQPSIDLPSESLIPKSSDITPVVNEATTVVTPQPSTEDLKTSFNMLSTAEPTSTELLANEDKSIIQLNGGKNSNGICSPEESTVFVDKLQTAMNGLLDQTQRVICEKYNISNEELLSVMRETDGNVEDISNPGKILLFQIKYFAKCFTLITRTLAPQTSSSLLDQIKNQIESVNNEDYQQFEALIRQKKRQSSLSWTEGYLDSLSRSPVLFNENNTVTSVLTSSSSASSSSSSKVPPAYYATDSQTDNPVVKVTTPSTHSSPNLFTSDNERNRIEVQDRRKSKRRSIKSETSPVLTSNFTFLDHLLDKELVTMAPLFAKSVMCLCKLTHQDFSYSSCLKQSVSQKTILSRSSVQIDSEMHWTESNTSGTGSTEDGEDEEVKTLANSIIDLSGSRPCDTMNYTLPSVEQSDTINTDFEFPTNEILESSENDIHEVARQIVSDALENAKNFISNMKPDGDEPKTLNVVRDSGCAPSATDDDEEEEEEEAEGDYNDNYRGNHHKIVEETSESHTVDNDEISTPVYFSSSEIMTPRSLSIPSHVLDDDPLDQTIISDNAPSLNDDLFITNGAIDAILQHQTVGSSPPPDSVASGTTNIGRNDSQKSTTSSGYVDSGDD</sequence>
<reference evidence="6" key="2">
    <citation type="submission" date="2023-11" db="UniProtKB">
        <authorList>
            <consortium name="WormBaseParasite"/>
        </authorList>
    </citation>
    <scope>IDENTIFICATION</scope>
</reference>
<dbReference type="Gene3D" id="1.10.167.10">
    <property type="entry name" value="Regulator of G-protein Signalling 4, domain 2"/>
    <property type="match status" value="1"/>
</dbReference>
<dbReference type="Pfam" id="PF09128">
    <property type="entry name" value="RGS-like"/>
    <property type="match status" value="1"/>
</dbReference>
<feature type="compositionally biased region" description="Pro residues" evidence="3">
    <location>
        <begin position="632"/>
        <end position="647"/>
    </location>
</feature>
<evidence type="ECO:0000256" key="3">
    <source>
        <dbReference type="SAM" id="MobiDB-lite"/>
    </source>
</evidence>
<reference evidence="5" key="1">
    <citation type="submission" date="2022-06" db="EMBL/GenBank/DDBJ databases">
        <authorList>
            <person name="Berger JAMES D."/>
            <person name="Berger JAMES D."/>
        </authorList>
    </citation>
    <scope>NUCLEOTIDE SEQUENCE [LARGE SCALE GENOMIC DNA]</scope>
</reference>
<feature type="region of interest" description="Disordered" evidence="3">
    <location>
        <begin position="1170"/>
        <end position="1207"/>
    </location>
</feature>
<dbReference type="InterPro" id="IPR015212">
    <property type="entry name" value="RGS-like_dom"/>
</dbReference>
<feature type="region of interest" description="Disordered" evidence="3">
    <location>
        <begin position="537"/>
        <end position="581"/>
    </location>
</feature>
<feature type="region of interest" description="Disordered" evidence="3">
    <location>
        <begin position="1640"/>
        <end position="1686"/>
    </location>
</feature>
<feature type="compositionally biased region" description="Low complexity" evidence="3">
    <location>
        <begin position="1018"/>
        <end position="1042"/>
    </location>
</feature>
<accession>A0AA85K0A3</accession>
<dbReference type="Gene3D" id="3.30.60.20">
    <property type="match status" value="1"/>
</dbReference>
<dbReference type="PROSITE" id="PS00479">
    <property type="entry name" value="ZF_DAG_PE_1"/>
    <property type="match status" value="1"/>
</dbReference>
<dbReference type="GO" id="GO:0005085">
    <property type="term" value="F:guanyl-nucleotide exchange factor activity"/>
    <property type="evidence" value="ECO:0007669"/>
    <property type="project" value="InterPro"/>
</dbReference>
<feature type="compositionally biased region" description="Polar residues" evidence="3">
    <location>
        <begin position="1431"/>
        <end position="1456"/>
    </location>
</feature>
<dbReference type="GO" id="GO:0046872">
    <property type="term" value="F:metal ion binding"/>
    <property type="evidence" value="ECO:0007669"/>
    <property type="project" value="UniProtKB-KW"/>
</dbReference>
<feature type="compositionally biased region" description="Polar residues" evidence="3">
    <location>
        <begin position="487"/>
        <end position="506"/>
    </location>
</feature>
<proteinExistence type="predicted"/>
<feature type="domain" description="Phorbol-ester/DAG-type" evidence="4">
    <location>
        <begin position="323"/>
        <end position="373"/>
    </location>
</feature>
<dbReference type="GO" id="GO:0005737">
    <property type="term" value="C:cytoplasm"/>
    <property type="evidence" value="ECO:0007669"/>
    <property type="project" value="InterPro"/>
</dbReference>
<feature type="region of interest" description="Disordered" evidence="3">
    <location>
        <begin position="597"/>
        <end position="655"/>
    </location>
</feature>
<keyword evidence="2" id="KW-0862">Zinc</keyword>
<name>A0AA85K0A3_TRIRE</name>
<feature type="compositionally biased region" description="Low complexity" evidence="3">
    <location>
        <begin position="1181"/>
        <end position="1193"/>
    </location>
</feature>
<feature type="compositionally biased region" description="Low complexity" evidence="3">
    <location>
        <begin position="1412"/>
        <end position="1422"/>
    </location>
</feature>
<feature type="compositionally biased region" description="Polar residues" evidence="3">
    <location>
        <begin position="544"/>
        <end position="564"/>
    </location>
</feature>
<dbReference type="InterPro" id="IPR046349">
    <property type="entry name" value="C1-like_sf"/>
</dbReference>
<keyword evidence="1" id="KW-0479">Metal-binding</keyword>